<dbReference type="InterPro" id="IPR036390">
    <property type="entry name" value="WH_DNA-bd_sf"/>
</dbReference>
<evidence type="ECO:0000259" key="4">
    <source>
        <dbReference type="PROSITE" id="PS51077"/>
    </source>
</evidence>
<comment type="caution">
    <text evidence="6">The sequence shown here is derived from an EMBL/GenBank/DDBJ whole genome shotgun (WGS) entry which is preliminary data.</text>
</comment>
<organism evidence="6 8">
    <name type="scientific">Aquamicrobium defluvii</name>
    <dbReference type="NCBI Taxonomy" id="69279"/>
    <lineage>
        <taxon>Bacteria</taxon>
        <taxon>Pseudomonadati</taxon>
        <taxon>Pseudomonadota</taxon>
        <taxon>Alphaproteobacteria</taxon>
        <taxon>Hyphomicrobiales</taxon>
        <taxon>Phyllobacteriaceae</taxon>
        <taxon>Aquamicrobium</taxon>
    </lineage>
</organism>
<dbReference type="eggNOG" id="COG1414">
    <property type="taxonomic scope" value="Bacteria"/>
</dbReference>
<dbReference type="PROSITE" id="PS51078">
    <property type="entry name" value="ICLR_ED"/>
    <property type="match status" value="1"/>
</dbReference>
<dbReference type="PANTHER" id="PTHR30136">
    <property type="entry name" value="HELIX-TURN-HELIX TRANSCRIPTIONAL REGULATOR, ICLR FAMILY"/>
    <property type="match status" value="1"/>
</dbReference>
<sequence length="261" mass="28836">MDEEHEGKSPERRDFIHSLEKGLSVIRAFDRDHSHMTLSDVSRRTGLTRATSRRLLHTLVATGYARTDGRLFELSPRVLELGYSYLSSFGIADVAEVYMEDVTRQVGEGCSLGVLDEGDVICVARVATGRVMTESLAVGMRLPSFTSTAGQVLLAQLSDAELDAIWELQALRDPQSLPGDRQAFMDRLENVRLHGYAIVDEEFERGMRSIAVPIHNRRNKVIAAMSVGAHAGRVSVETLLETVLPVLRGAARDTERAIGNF</sequence>
<evidence type="ECO:0000313" key="9">
    <source>
        <dbReference type="Proteomes" id="UP000294958"/>
    </source>
</evidence>
<dbReference type="PROSITE" id="PS51077">
    <property type="entry name" value="HTH_ICLR"/>
    <property type="match status" value="1"/>
</dbReference>
<dbReference type="HOGENOM" id="CLU_062618_0_1_5"/>
<dbReference type="Gene3D" id="3.30.450.40">
    <property type="match status" value="1"/>
</dbReference>
<evidence type="ECO:0000313" key="7">
    <source>
        <dbReference type="EMBL" id="TDR32637.1"/>
    </source>
</evidence>
<dbReference type="GO" id="GO:0003677">
    <property type="term" value="F:DNA binding"/>
    <property type="evidence" value="ECO:0007669"/>
    <property type="project" value="UniProtKB-KW"/>
</dbReference>
<dbReference type="PATRIC" id="fig|69279.3.peg.4116"/>
<dbReference type="Pfam" id="PF01614">
    <property type="entry name" value="IclR_C"/>
    <property type="match status" value="1"/>
</dbReference>
<keyword evidence="2" id="KW-0238">DNA-binding</keyword>
<evidence type="ECO:0000256" key="2">
    <source>
        <dbReference type="ARBA" id="ARBA00023125"/>
    </source>
</evidence>
<dbReference type="InterPro" id="IPR036388">
    <property type="entry name" value="WH-like_DNA-bd_sf"/>
</dbReference>
<evidence type="ECO:0000313" key="6">
    <source>
        <dbReference type="EMBL" id="EXL02309.1"/>
    </source>
</evidence>
<feature type="domain" description="HTH iclR-type" evidence="4">
    <location>
        <begin position="16"/>
        <end position="76"/>
    </location>
</feature>
<accession>A0A011ST15</accession>
<evidence type="ECO:0000313" key="8">
    <source>
        <dbReference type="Proteomes" id="UP000019849"/>
    </source>
</evidence>
<dbReference type="GO" id="GO:0003700">
    <property type="term" value="F:DNA-binding transcription factor activity"/>
    <property type="evidence" value="ECO:0007669"/>
    <property type="project" value="TreeGrafter"/>
</dbReference>
<evidence type="ECO:0000256" key="1">
    <source>
        <dbReference type="ARBA" id="ARBA00023015"/>
    </source>
</evidence>
<dbReference type="SUPFAM" id="SSF55781">
    <property type="entry name" value="GAF domain-like"/>
    <property type="match status" value="1"/>
</dbReference>
<dbReference type="InterPro" id="IPR029016">
    <property type="entry name" value="GAF-like_dom_sf"/>
</dbReference>
<name>A0A011ST15_9HYPH</name>
<keyword evidence="1" id="KW-0805">Transcription regulation</keyword>
<dbReference type="RefSeq" id="WP_035031375.1">
    <property type="nucleotide sequence ID" value="NZ_KK073904.1"/>
</dbReference>
<proteinExistence type="predicted"/>
<dbReference type="Pfam" id="PF09339">
    <property type="entry name" value="HTH_IclR"/>
    <property type="match status" value="1"/>
</dbReference>
<dbReference type="GO" id="GO:0045892">
    <property type="term" value="P:negative regulation of DNA-templated transcription"/>
    <property type="evidence" value="ECO:0007669"/>
    <property type="project" value="TreeGrafter"/>
</dbReference>
<dbReference type="InterPro" id="IPR014757">
    <property type="entry name" value="Tscrpt_reg_IclR_C"/>
</dbReference>
<protein>
    <submittedName>
        <fullName evidence="6">IclR family transcriptional regulator</fullName>
    </submittedName>
</protein>
<keyword evidence="9" id="KW-1185">Reference proteome</keyword>
<dbReference type="AlphaFoldDB" id="A0A011ST15"/>
<reference evidence="6 8" key="1">
    <citation type="submission" date="2014-02" db="EMBL/GenBank/DDBJ databases">
        <title>Aquamicrobium defluvii Genome sequencing.</title>
        <authorList>
            <person name="Wang X."/>
        </authorList>
    </citation>
    <scope>NUCLEOTIDE SEQUENCE [LARGE SCALE GENOMIC DNA]</scope>
    <source>
        <strain evidence="6 8">W13Z1</strain>
    </source>
</reference>
<dbReference type="InterPro" id="IPR005471">
    <property type="entry name" value="Tscrpt_reg_IclR_N"/>
</dbReference>
<reference evidence="7 9" key="2">
    <citation type="submission" date="2019-03" db="EMBL/GenBank/DDBJ databases">
        <title>Genomic Encyclopedia of Type Strains, Phase IV (KMG-IV): sequencing the most valuable type-strain genomes for metagenomic binning, comparative biology and taxonomic classification.</title>
        <authorList>
            <person name="Goeker M."/>
        </authorList>
    </citation>
    <scope>NUCLEOTIDE SEQUENCE [LARGE SCALE GENOMIC DNA]</scope>
    <source>
        <strain evidence="7 9">DSM 11603</strain>
    </source>
</reference>
<dbReference type="EMBL" id="JENY01000032">
    <property type="protein sequence ID" value="EXL02309.1"/>
    <property type="molecule type" value="Genomic_DNA"/>
</dbReference>
<dbReference type="Proteomes" id="UP000294958">
    <property type="component" value="Unassembled WGS sequence"/>
</dbReference>
<dbReference type="Gene3D" id="1.10.10.10">
    <property type="entry name" value="Winged helix-like DNA-binding domain superfamily/Winged helix DNA-binding domain"/>
    <property type="match status" value="1"/>
</dbReference>
<dbReference type="EMBL" id="SNZF01000026">
    <property type="protein sequence ID" value="TDR32637.1"/>
    <property type="molecule type" value="Genomic_DNA"/>
</dbReference>
<evidence type="ECO:0000256" key="3">
    <source>
        <dbReference type="ARBA" id="ARBA00023163"/>
    </source>
</evidence>
<dbReference type="STRING" id="69279.BG36_15270"/>
<dbReference type="Proteomes" id="UP000019849">
    <property type="component" value="Unassembled WGS sequence"/>
</dbReference>
<dbReference type="SUPFAM" id="SSF46785">
    <property type="entry name" value="Winged helix' DNA-binding domain"/>
    <property type="match status" value="1"/>
</dbReference>
<evidence type="ECO:0000259" key="5">
    <source>
        <dbReference type="PROSITE" id="PS51078"/>
    </source>
</evidence>
<dbReference type="PANTHER" id="PTHR30136:SF34">
    <property type="entry name" value="TRANSCRIPTIONAL REGULATOR"/>
    <property type="match status" value="1"/>
</dbReference>
<dbReference type="InterPro" id="IPR050707">
    <property type="entry name" value="HTH_MetabolicPath_Reg"/>
</dbReference>
<dbReference type="FunFam" id="1.10.10.10:FF:000056">
    <property type="entry name" value="IclR family transcriptional regulator"/>
    <property type="match status" value="1"/>
</dbReference>
<gene>
    <name evidence="6" type="ORF">BG36_15270</name>
    <name evidence="7" type="ORF">DES43_12614</name>
</gene>
<feature type="domain" description="IclR-ED" evidence="5">
    <location>
        <begin position="77"/>
        <end position="260"/>
    </location>
</feature>
<keyword evidence="3" id="KW-0804">Transcription</keyword>
<dbReference type="SMART" id="SM00346">
    <property type="entry name" value="HTH_ICLR"/>
    <property type="match status" value="1"/>
</dbReference>